<dbReference type="PANTHER" id="PTHR33067:SF9">
    <property type="entry name" value="RNA-DIRECTED DNA POLYMERASE"/>
    <property type="match status" value="1"/>
</dbReference>
<protein>
    <submittedName>
        <fullName evidence="5">Uncharacterized protein</fullName>
    </submittedName>
</protein>
<evidence type="ECO:0000259" key="4">
    <source>
        <dbReference type="Pfam" id="PF22936"/>
    </source>
</evidence>
<dbReference type="InterPro" id="IPR036875">
    <property type="entry name" value="Znf_CCHC_sf"/>
</dbReference>
<dbReference type="EMBL" id="BKCJ010009371">
    <property type="protein sequence ID" value="GEU86645.1"/>
    <property type="molecule type" value="Genomic_DNA"/>
</dbReference>
<dbReference type="PANTHER" id="PTHR33067">
    <property type="entry name" value="RNA-DIRECTED DNA POLYMERASE-RELATED"/>
    <property type="match status" value="1"/>
</dbReference>
<feature type="compositionally biased region" description="Basic and acidic residues" evidence="2">
    <location>
        <begin position="1"/>
        <end position="16"/>
    </location>
</feature>
<keyword evidence="1" id="KW-0175">Coiled coil</keyword>
<dbReference type="GO" id="GO:0008270">
    <property type="term" value="F:zinc ion binding"/>
    <property type="evidence" value="ECO:0007669"/>
    <property type="project" value="InterPro"/>
</dbReference>
<name>A0A6L2NPW4_TANCI</name>
<gene>
    <name evidence="5" type="ORF">Tci_058623</name>
</gene>
<feature type="coiled-coil region" evidence="1">
    <location>
        <begin position="529"/>
        <end position="563"/>
    </location>
</feature>
<dbReference type="Gene3D" id="4.10.60.10">
    <property type="entry name" value="Zinc finger, CCHC-type"/>
    <property type="match status" value="1"/>
</dbReference>
<comment type="caution">
    <text evidence="5">The sequence shown here is derived from an EMBL/GenBank/DDBJ whole genome shotgun (WGS) entry which is preliminary data.</text>
</comment>
<feature type="region of interest" description="Disordered" evidence="2">
    <location>
        <begin position="459"/>
        <end position="487"/>
    </location>
</feature>
<reference evidence="5" key="1">
    <citation type="journal article" date="2019" name="Sci. Rep.">
        <title>Draft genome of Tanacetum cinerariifolium, the natural source of mosquito coil.</title>
        <authorList>
            <person name="Yamashiro T."/>
            <person name="Shiraishi A."/>
            <person name="Satake H."/>
            <person name="Nakayama K."/>
        </authorList>
    </citation>
    <scope>NUCLEOTIDE SEQUENCE</scope>
</reference>
<evidence type="ECO:0000256" key="1">
    <source>
        <dbReference type="SAM" id="Coils"/>
    </source>
</evidence>
<proteinExistence type="predicted"/>
<feature type="region of interest" description="Disordered" evidence="2">
    <location>
        <begin position="1"/>
        <end position="25"/>
    </location>
</feature>
<feature type="region of interest" description="Disordered" evidence="2">
    <location>
        <begin position="609"/>
        <end position="639"/>
    </location>
</feature>
<feature type="domain" description="Retrovirus-related Pol polyprotein from transposon TNT 1-94-like beta-barrel" evidence="4">
    <location>
        <begin position="748"/>
        <end position="818"/>
    </location>
</feature>
<dbReference type="InterPro" id="IPR054722">
    <property type="entry name" value="PolX-like_BBD"/>
</dbReference>
<evidence type="ECO:0000256" key="2">
    <source>
        <dbReference type="SAM" id="MobiDB-lite"/>
    </source>
</evidence>
<dbReference type="SUPFAM" id="SSF57756">
    <property type="entry name" value="Retrovirus zinc finger-like domains"/>
    <property type="match status" value="1"/>
</dbReference>
<feature type="non-terminal residue" evidence="5">
    <location>
        <position position="1"/>
    </location>
</feature>
<dbReference type="CDD" id="cd09272">
    <property type="entry name" value="RNase_HI_RT_Ty1"/>
    <property type="match status" value="1"/>
</dbReference>
<organism evidence="5">
    <name type="scientific">Tanacetum cinerariifolium</name>
    <name type="common">Dalmatian daisy</name>
    <name type="synonym">Chrysanthemum cinerariifolium</name>
    <dbReference type="NCBI Taxonomy" id="118510"/>
    <lineage>
        <taxon>Eukaryota</taxon>
        <taxon>Viridiplantae</taxon>
        <taxon>Streptophyta</taxon>
        <taxon>Embryophyta</taxon>
        <taxon>Tracheophyta</taxon>
        <taxon>Spermatophyta</taxon>
        <taxon>Magnoliopsida</taxon>
        <taxon>eudicotyledons</taxon>
        <taxon>Gunneridae</taxon>
        <taxon>Pentapetalae</taxon>
        <taxon>asterids</taxon>
        <taxon>campanulids</taxon>
        <taxon>Asterales</taxon>
        <taxon>Asteraceae</taxon>
        <taxon>Asteroideae</taxon>
        <taxon>Anthemideae</taxon>
        <taxon>Anthemidinae</taxon>
        <taxon>Tanacetum</taxon>
    </lineage>
</organism>
<dbReference type="GO" id="GO:0003676">
    <property type="term" value="F:nucleic acid binding"/>
    <property type="evidence" value="ECO:0007669"/>
    <property type="project" value="InterPro"/>
</dbReference>
<evidence type="ECO:0000259" key="3">
    <source>
        <dbReference type="Pfam" id="PF07727"/>
    </source>
</evidence>
<feature type="domain" description="Reverse transcriptase Ty1/copia-type" evidence="3">
    <location>
        <begin position="991"/>
        <end position="1089"/>
    </location>
</feature>
<dbReference type="Pfam" id="PF07727">
    <property type="entry name" value="RVT_2"/>
    <property type="match status" value="1"/>
</dbReference>
<evidence type="ECO:0000313" key="5">
    <source>
        <dbReference type="EMBL" id="GEU86645.1"/>
    </source>
</evidence>
<feature type="compositionally biased region" description="Basic and acidic residues" evidence="2">
    <location>
        <begin position="459"/>
        <end position="476"/>
    </location>
</feature>
<dbReference type="InterPro" id="IPR013103">
    <property type="entry name" value="RVT_2"/>
</dbReference>
<accession>A0A6L2NPW4</accession>
<sequence length="1960" mass="220574">QKEGGGGRGVKEKQHGSDSNTTKDTCHVVSSTVDEHVFSSLGGPTFENVIASGNNNDTREGNVGQCSTPISSIVAPNECNVLINVTDSPATPSNSGSMLSGPTSYAKIVSDEPSRKSVNFHTLVAPAGNEAELAISVEYFLGKGFPIEDYLSAIDTKLELKDTIMVAMPKLIGEGFYMCTIHVEYEWKPTRRSSCNVFSHVLEEYPKNIISDVVKNLKKPRQATRGVQVGLKKMRIEQYFLMTDYLLWEVILNGDSPAPTRVIEGVVQPVAPTTTEQRLAKKNKLKACGTLLMALPNKHQLKFNIHKDAKTLMEVTEKSLPTEWKTHTLIWRNKTDLEKQSLDNLFNSLKIYEAKVKSSSSASNTTQNIAFVFSNNTDSTNEPISTVASVFAVSAKIPVSALLNEMDLKWQMAMLTVQAKRLLQRTGRNLRANGPTSMGFDMSKVECYNYHRKGHFARECRSPKDTRRNGAAEPQRRNVPVETSTSNALVSQSNEYVEARLLVYQQNETVLKEDIKLLKLEVQLRDNALVVLRQKFEKAKQERDDLKQKLEKFQTSSKNLRQLLASQTNDKTGLIYNTQVFTHSMFDCDEFRTFESDESLPPSAIYDRYQSGDRPSVKPVKTSIPAANPKKAIPRPKNHEHNRNRKACFVCKSLDHLIKDYQDMPKLLSPSLTHLLDINRSPSPKASNFTPKVTIVKALMVNAVKGNWVWKPKCPILDHVSGNTSATMTLKRFDYNDALGRSKSDKGVIDSGYLRHMTGNTSYLSDFKELNGGYVAFGGNPKGGKIFGKGKIRTGKLDFDDVYFVKELKFNLFSVSQMVLVTKPYNKTPYELLLGRTPSIGFIRPFGCLVTILNTLDSLGKFDGKVDEGFLVGYSNTDGDAAFEGKEPEFEGRKPDSCCWENFPNSTNTFIAAGPSNTDVSLRHGKSSYMDTSQLPDDPNMTELEDTTYSDDEEDVGAEADFTNLETTITVSPIPTTRVHKNHPVTQINGEGIDYEDVFAPVARIEAISLFLAYAFFMGFMVYQMDVKSVFLYGTIEEEVYVCQPPGFEDLDYPDNVYKVVKALYGLYQALRACQDKYVAKILRKFGLTDRKSTITLIDTKKPLLKDPDVAYSDCDYAGTSLDRKSTTRGCQFFGCRLISWQCKKQTVIATSSTEVEYVAAAKLLRAPTKGYAEAIVVPSILAEQFELKHNPINMMTLNQFFGLEKDNPHDHIRAARWWLEKEPPHSFHTWEDLAWDIYKDLLRACPHHGFTELHQLDTFYNALNPADQDSLNAAAGGNLLERRTQDVLTINENKSKQTSTVTTTMTAILKQFQATPSPASVKAIEETCVTCGDAHPYYQCLTASGNTFLELRDNIQGYISVATVKYNQGNPGYRPPGVANQIQPPSFAQPNMQNNQNCFGHPQRFSRGNNFNPEHSYQGPAQQNQNVHLNKLKKVRRMNKANMKSMQTQIDMVKNKLRNEMKNSIQTSLTNQTNEIKNMMASLLQMNIVANPMGELKPSPLVVLHINITLADALILIPKYQIMLKALVSNKEKLQELANTPLNENCSAVIVKKLPKKLGDPGKFLIPCGFSQLKCKAIGDLGASINLMPLYVWKKLGRPFLRTARALIDIHGKEMILRDGDERLILNMRHDTSSYSNQPQRESINLINVFNNSKGSNGLSKKLLDLDSTKDLHPPLHDDPLSGSTTFSSNPLLDEFADELTFPQKYVDDLQFDIEFDLKEIEFLLYQDMFTDEHALDYSSPLIFDEYDDDFLEIKSDAENVYDDPFDSKGEKIKESKLLIVELDLPCDFLLSEYDSFISQDFSRVDALSSTNNEDKIFNPDILIQEKSFKIITRVVQDKKLATSNAFLMLEDFDPPFYEPLFFKEVPSSKMLLPFSSENEEKVFKPRIHTSEKVHSSFIPELSHPDYKIFQNQPDFQKPDEEFSFLLWKGHQHLGCSLFLLLSPLIISIMGGIRSCSVT</sequence>
<dbReference type="Pfam" id="PF22936">
    <property type="entry name" value="Pol_BBD"/>
    <property type="match status" value="1"/>
</dbReference>